<feature type="signal peptide" evidence="1">
    <location>
        <begin position="1"/>
        <end position="23"/>
    </location>
</feature>
<dbReference type="Proteomes" id="UP000664317">
    <property type="component" value="Unassembled WGS sequence"/>
</dbReference>
<gene>
    <name evidence="2" type="ORF">J0A68_09855</name>
</gene>
<evidence type="ECO:0000256" key="1">
    <source>
        <dbReference type="SAM" id="SignalP"/>
    </source>
</evidence>
<accession>A0ABS3C2U0</accession>
<dbReference type="EMBL" id="JAFKCT010000003">
    <property type="protein sequence ID" value="MBN7811262.1"/>
    <property type="molecule type" value="Genomic_DNA"/>
</dbReference>
<keyword evidence="3" id="KW-1185">Reference proteome</keyword>
<dbReference type="RefSeq" id="WP_206578042.1">
    <property type="nucleotide sequence ID" value="NZ_JAFKCT010000003.1"/>
</dbReference>
<evidence type="ECO:0000313" key="2">
    <source>
        <dbReference type="EMBL" id="MBN7811262.1"/>
    </source>
</evidence>
<comment type="caution">
    <text evidence="2">The sequence shown here is derived from an EMBL/GenBank/DDBJ whole genome shotgun (WGS) entry which is preliminary data.</text>
</comment>
<evidence type="ECO:0008006" key="4">
    <source>
        <dbReference type="Google" id="ProtNLM"/>
    </source>
</evidence>
<evidence type="ECO:0000313" key="3">
    <source>
        <dbReference type="Proteomes" id="UP000664317"/>
    </source>
</evidence>
<proteinExistence type="predicted"/>
<name>A0ABS3C2U0_9BACT</name>
<reference evidence="2 3" key="1">
    <citation type="submission" date="2021-03" db="EMBL/GenBank/DDBJ databases">
        <title>novel species isolated from a fishpond in China.</title>
        <authorList>
            <person name="Lu H."/>
            <person name="Cai Z."/>
        </authorList>
    </citation>
    <scope>NUCLEOTIDE SEQUENCE [LARGE SCALE GENOMIC DNA]</scope>
    <source>
        <strain evidence="2 3">H41</strain>
    </source>
</reference>
<keyword evidence="1" id="KW-0732">Signal</keyword>
<protein>
    <recommendedName>
        <fullName evidence="4">DUF4878 domain-containing protein</fullName>
    </recommendedName>
</protein>
<feature type="chain" id="PRO_5047172027" description="DUF4878 domain-containing protein" evidence="1">
    <location>
        <begin position="24"/>
        <end position="136"/>
    </location>
</feature>
<organism evidence="2 3">
    <name type="scientific">Algoriphagus oliviformis</name>
    <dbReference type="NCBI Taxonomy" id="2811231"/>
    <lineage>
        <taxon>Bacteria</taxon>
        <taxon>Pseudomonadati</taxon>
        <taxon>Bacteroidota</taxon>
        <taxon>Cytophagia</taxon>
        <taxon>Cytophagales</taxon>
        <taxon>Cyclobacteriaceae</taxon>
        <taxon>Algoriphagus</taxon>
    </lineage>
</organism>
<sequence length="136" mass="15939">MKNRILLFFVSALVVSLTNFCYAQKGPEEIVNQFFDSYKVSPSGAVDELLNSNTWMAENQGALNQVKTQLNNAVQLIGDYKGFEKISEVKKGESLVQLIYFVRYDRQPLRFVFLFYKPDDQWRIQNFLFDEKFLED</sequence>